<name>A0A814DFP6_9BILA</name>
<proteinExistence type="predicted"/>
<organism evidence="1 3">
    <name type="scientific">Adineta steineri</name>
    <dbReference type="NCBI Taxonomy" id="433720"/>
    <lineage>
        <taxon>Eukaryota</taxon>
        <taxon>Metazoa</taxon>
        <taxon>Spiralia</taxon>
        <taxon>Gnathifera</taxon>
        <taxon>Rotifera</taxon>
        <taxon>Eurotatoria</taxon>
        <taxon>Bdelloidea</taxon>
        <taxon>Adinetida</taxon>
        <taxon>Adinetidae</taxon>
        <taxon>Adineta</taxon>
    </lineage>
</organism>
<dbReference type="Proteomes" id="UP000663891">
    <property type="component" value="Unassembled WGS sequence"/>
</dbReference>
<dbReference type="OrthoDB" id="10513571at2759"/>
<dbReference type="EMBL" id="CAJNON010000093">
    <property type="protein sequence ID" value="CAF0953544.1"/>
    <property type="molecule type" value="Genomic_DNA"/>
</dbReference>
<comment type="caution">
    <text evidence="1">The sequence shown here is derived from an EMBL/GenBank/DDBJ whole genome shotgun (WGS) entry which is preliminary data.</text>
</comment>
<dbReference type="EMBL" id="CAJOAY010000366">
    <property type="protein sequence ID" value="CAF3644587.1"/>
    <property type="molecule type" value="Genomic_DNA"/>
</dbReference>
<dbReference type="AlphaFoldDB" id="A0A814DFP6"/>
<sequence>MHEMIDLNSIPQSSTTTSGIDLASQYFFGCYPLLCRLLHDSLLRQQKCNSRDNLIIALLNFENVNHDTSWHDLIIYLSTFCTLLSL</sequence>
<reference evidence="1" key="1">
    <citation type="submission" date="2021-02" db="EMBL/GenBank/DDBJ databases">
        <authorList>
            <person name="Nowell W R."/>
        </authorList>
    </citation>
    <scope>NUCLEOTIDE SEQUENCE</scope>
</reference>
<evidence type="ECO:0000313" key="1">
    <source>
        <dbReference type="EMBL" id="CAF0953544.1"/>
    </source>
</evidence>
<dbReference type="Proteomes" id="UP000663881">
    <property type="component" value="Unassembled WGS sequence"/>
</dbReference>
<gene>
    <name evidence="2" type="ORF">OKA104_LOCUS8849</name>
    <name evidence="1" type="ORF">VCS650_LOCUS12204</name>
</gene>
<evidence type="ECO:0000313" key="3">
    <source>
        <dbReference type="Proteomes" id="UP000663891"/>
    </source>
</evidence>
<accession>A0A814DFP6</accession>
<evidence type="ECO:0000313" key="2">
    <source>
        <dbReference type="EMBL" id="CAF3644587.1"/>
    </source>
</evidence>
<protein>
    <submittedName>
        <fullName evidence="1">Uncharacterized protein</fullName>
    </submittedName>
</protein>